<evidence type="ECO:0000256" key="9">
    <source>
        <dbReference type="ARBA" id="ARBA00049940"/>
    </source>
</evidence>
<proteinExistence type="inferred from homology"/>
<keyword evidence="10" id="KW-0479">Metal-binding</keyword>
<reference evidence="11 12" key="1">
    <citation type="submission" date="2016-11" db="EMBL/GenBank/DDBJ databases">
        <authorList>
            <person name="Jaros S."/>
            <person name="Januszkiewicz K."/>
            <person name="Wedrychowicz H."/>
        </authorList>
    </citation>
    <scope>NUCLEOTIDE SEQUENCE [LARGE SCALE GENOMIC DNA]</scope>
    <source>
        <strain evidence="11 12">DSM 46144</strain>
    </source>
</reference>
<evidence type="ECO:0000313" key="12">
    <source>
        <dbReference type="Proteomes" id="UP000184440"/>
    </source>
</evidence>
<dbReference type="OrthoDB" id="4408652at2"/>
<organism evidence="11 12">
    <name type="scientific">Cryptosporangium aurantiacum</name>
    <dbReference type="NCBI Taxonomy" id="134849"/>
    <lineage>
        <taxon>Bacteria</taxon>
        <taxon>Bacillati</taxon>
        <taxon>Actinomycetota</taxon>
        <taxon>Actinomycetes</taxon>
        <taxon>Cryptosporangiales</taxon>
        <taxon>Cryptosporangiaceae</taxon>
        <taxon>Cryptosporangium</taxon>
    </lineage>
</organism>
<keyword evidence="3 10" id="KW-0812">Transmembrane</keyword>
<comment type="similarity">
    <text evidence="7 10">Belongs to the fluoride channel Fluc/FEX (TC 1.A.43) family.</text>
</comment>
<feature type="transmembrane region" description="Helical" evidence="10">
    <location>
        <begin position="116"/>
        <end position="142"/>
    </location>
</feature>
<keyword evidence="4 10" id="KW-1133">Transmembrane helix</keyword>
<comment type="subcellular location">
    <subcellularLocation>
        <location evidence="1 10">Cell membrane</location>
        <topology evidence="1 10">Multi-pass membrane protein</topology>
    </subcellularLocation>
</comment>
<evidence type="ECO:0000256" key="6">
    <source>
        <dbReference type="ARBA" id="ARBA00023303"/>
    </source>
</evidence>
<evidence type="ECO:0000256" key="1">
    <source>
        <dbReference type="ARBA" id="ARBA00004651"/>
    </source>
</evidence>
<evidence type="ECO:0000256" key="8">
    <source>
        <dbReference type="ARBA" id="ARBA00035585"/>
    </source>
</evidence>
<keyword evidence="5 10" id="KW-0472">Membrane</keyword>
<evidence type="ECO:0000256" key="4">
    <source>
        <dbReference type="ARBA" id="ARBA00022989"/>
    </source>
</evidence>
<evidence type="ECO:0000256" key="3">
    <source>
        <dbReference type="ARBA" id="ARBA00022692"/>
    </source>
</evidence>
<dbReference type="STRING" id="134849.SAMN05443668_12826"/>
<dbReference type="PANTHER" id="PTHR28259:SF1">
    <property type="entry name" value="FLUORIDE EXPORT PROTEIN 1-RELATED"/>
    <property type="match status" value="1"/>
</dbReference>
<sequence>MIDGGSYGAGVGGEKSLWPVLAAVSAGGVLGALARYGLATAWPHRSDEFAWATLITNVSGCLLIGVLMVLVTEVYPNQRLLRPFLGVGVLGGFTTFSTYVVDVGHAATAGAVGTAFAYFLATVVGALVAVWIGVTATSRVVALRRTARP</sequence>
<evidence type="ECO:0000256" key="7">
    <source>
        <dbReference type="ARBA" id="ARBA00035120"/>
    </source>
</evidence>
<feature type="transmembrane region" description="Helical" evidence="10">
    <location>
        <begin position="83"/>
        <end position="101"/>
    </location>
</feature>
<dbReference type="GO" id="GO:0005886">
    <property type="term" value="C:plasma membrane"/>
    <property type="evidence" value="ECO:0007669"/>
    <property type="project" value="UniProtKB-SubCell"/>
</dbReference>
<name>A0A1M7RNW7_9ACTN</name>
<dbReference type="GO" id="GO:0062054">
    <property type="term" value="F:fluoride channel activity"/>
    <property type="evidence" value="ECO:0007669"/>
    <property type="project" value="UniProtKB-UniRule"/>
</dbReference>
<comment type="activity regulation">
    <text evidence="10">Na(+) is not transported, but it plays an essential structural role and its presence is essential for fluoride channel function.</text>
</comment>
<keyword evidence="10" id="KW-0915">Sodium</keyword>
<keyword evidence="12" id="KW-1185">Reference proteome</keyword>
<protein>
    <recommendedName>
        <fullName evidence="10">Fluoride-specific ion channel FluC</fullName>
    </recommendedName>
</protein>
<dbReference type="EMBL" id="FRCS01000028">
    <property type="protein sequence ID" value="SHN47796.1"/>
    <property type="molecule type" value="Genomic_DNA"/>
</dbReference>
<dbReference type="Pfam" id="PF02537">
    <property type="entry name" value="CRCB"/>
    <property type="match status" value="1"/>
</dbReference>
<feature type="transmembrane region" description="Helical" evidence="10">
    <location>
        <begin position="17"/>
        <end position="37"/>
    </location>
</feature>
<feature type="binding site" evidence="10">
    <location>
        <position position="94"/>
    </location>
    <ligand>
        <name>Na(+)</name>
        <dbReference type="ChEBI" id="CHEBI:29101"/>
        <note>structural</note>
    </ligand>
</feature>
<keyword evidence="6 10" id="KW-0407">Ion channel</keyword>
<feature type="binding site" evidence="10">
    <location>
        <position position="91"/>
    </location>
    <ligand>
        <name>Na(+)</name>
        <dbReference type="ChEBI" id="CHEBI:29101"/>
        <note>structural</note>
    </ligand>
</feature>
<dbReference type="GO" id="GO:0140114">
    <property type="term" value="P:cellular detoxification of fluoride"/>
    <property type="evidence" value="ECO:0007669"/>
    <property type="project" value="UniProtKB-UniRule"/>
</dbReference>
<dbReference type="GO" id="GO:0046872">
    <property type="term" value="F:metal ion binding"/>
    <property type="evidence" value="ECO:0007669"/>
    <property type="project" value="UniProtKB-KW"/>
</dbReference>
<keyword evidence="10" id="KW-0813">Transport</keyword>
<comment type="function">
    <text evidence="9 10">Fluoride-specific ion channel. Important for reducing fluoride concentration in the cell, thus reducing its toxicity.</text>
</comment>
<dbReference type="PANTHER" id="PTHR28259">
    <property type="entry name" value="FLUORIDE EXPORT PROTEIN 1-RELATED"/>
    <property type="match status" value="1"/>
</dbReference>
<comment type="catalytic activity">
    <reaction evidence="8">
        <text>fluoride(in) = fluoride(out)</text>
        <dbReference type="Rhea" id="RHEA:76159"/>
        <dbReference type="ChEBI" id="CHEBI:17051"/>
    </reaction>
    <physiologicalReaction direction="left-to-right" evidence="8">
        <dbReference type="Rhea" id="RHEA:76160"/>
    </physiologicalReaction>
</comment>
<keyword evidence="2 10" id="KW-1003">Cell membrane</keyword>
<dbReference type="Proteomes" id="UP000184440">
    <property type="component" value="Unassembled WGS sequence"/>
</dbReference>
<dbReference type="AlphaFoldDB" id="A0A1M7RNW7"/>
<accession>A0A1M7RNW7</accession>
<evidence type="ECO:0000256" key="5">
    <source>
        <dbReference type="ARBA" id="ARBA00023136"/>
    </source>
</evidence>
<dbReference type="InterPro" id="IPR003691">
    <property type="entry name" value="FluC"/>
</dbReference>
<evidence type="ECO:0000256" key="2">
    <source>
        <dbReference type="ARBA" id="ARBA00022475"/>
    </source>
</evidence>
<gene>
    <name evidence="10" type="primary">fluC</name>
    <name evidence="10" type="synonym">crcB</name>
    <name evidence="11" type="ORF">SAMN05443668_12826</name>
</gene>
<evidence type="ECO:0000256" key="10">
    <source>
        <dbReference type="HAMAP-Rule" id="MF_00454"/>
    </source>
</evidence>
<evidence type="ECO:0000313" key="11">
    <source>
        <dbReference type="EMBL" id="SHN47796.1"/>
    </source>
</evidence>
<feature type="transmembrane region" description="Helical" evidence="10">
    <location>
        <begin position="49"/>
        <end position="71"/>
    </location>
</feature>
<keyword evidence="10" id="KW-0406">Ion transport</keyword>
<dbReference type="HAMAP" id="MF_00454">
    <property type="entry name" value="FluC"/>
    <property type="match status" value="1"/>
</dbReference>